<sequence length="102" mass="12564">MFAGLSIAYARHSIDYGMMFEKNYIEYYLNKYNFNTIFELILIIYNLYPNEVFNYANKYNNFSYKNKYIIYINPKNILIIYINLLRHIKYYLLNFNVIIFTI</sequence>
<organism evidence="2 3">
    <name type="scientific">Mythimna separata entomopoxvirus 'L'</name>
    <dbReference type="NCBI Taxonomy" id="1293572"/>
    <lineage>
        <taxon>Viruses</taxon>
        <taxon>Varidnaviria</taxon>
        <taxon>Bamfordvirae</taxon>
        <taxon>Nucleocytoviricota</taxon>
        <taxon>Pokkesviricetes</taxon>
        <taxon>Chitovirales</taxon>
        <taxon>Poxviridae</taxon>
        <taxon>Entomopoxvirinae</taxon>
        <taxon>Betaentomopoxvirus</taxon>
        <taxon>Betaentomopoxvirus mseparata</taxon>
        <taxon>Mythimna separata entomopoxvirus</taxon>
    </lineage>
</organism>
<dbReference type="RefSeq" id="YP_008003568.1">
    <property type="nucleotide sequence ID" value="NC_021246.1"/>
</dbReference>
<reference evidence="2 3" key="1">
    <citation type="journal article" date="2013" name="J. Virol.">
        <title>New Insights into the Evolution of Entomopoxvirinae from the Complete Genome Sequences of Four Entomopoxviruses Infecting Adoxophyes honmai, Choristoneura biennis, Choristoneura rosaceana, and Mythimna separata.</title>
        <authorList>
            <person name="Theze J."/>
            <person name="Takatsuka J."/>
            <person name="Li Z."/>
            <person name="Gallais J."/>
            <person name="Doucet D."/>
            <person name="Arif B."/>
            <person name="Nakai M."/>
            <person name="Herniou E.A."/>
        </authorList>
    </citation>
    <scope>NUCLEOTIDE SEQUENCE [LARGE SCALE GENOMIC DNA]</scope>
</reference>
<accession>A0A916KQ02</accession>
<evidence type="ECO:0000256" key="1">
    <source>
        <dbReference type="SAM" id="Phobius"/>
    </source>
</evidence>
<keyword evidence="3" id="KW-1185">Reference proteome</keyword>
<gene>
    <name evidence="2" type="ORF">MYSEV_051</name>
</gene>
<keyword evidence="1" id="KW-1133">Transmembrane helix</keyword>
<name>A0A916KQ02_9POXV</name>
<evidence type="ECO:0000313" key="2">
    <source>
        <dbReference type="EMBL" id="CCU56249.1"/>
    </source>
</evidence>
<keyword evidence="1" id="KW-0812">Transmembrane</keyword>
<protein>
    <submittedName>
        <fullName evidence="2">Uncharacterized protein</fullName>
    </submittedName>
</protein>
<feature type="transmembrane region" description="Helical" evidence="1">
    <location>
        <begin position="32"/>
        <end position="48"/>
    </location>
</feature>
<dbReference type="Proteomes" id="UP000792671">
    <property type="component" value="Genome"/>
</dbReference>
<dbReference type="KEGG" id="vg:15613673"/>
<keyword evidence="1" id="KW-0472">Membrane</keyword>
<dbReference type="GeneID" id="15613673"/>
<evidence type="ECO:0000313" key="3">
    <source>
        <dbReference type="Proteomes" id="UP000792671"/>
    </source>
</evidence>
<dbReference type="EMBL" id="HF679134">
    <property type="protein sequence ID" value="CCU56249.1"/>
    <property type="molecule type" value="Genomic_DNA"/>
</dbReference>
<proteinExistence type="predicted"/>